<evidence type="ECO:0000256" key="1">
    <source>
        <dbReference type="SAM" id="MobiDB-lite"/>
    </source>
</evidence>
<accession>A0A4D9E4E8</accession>
<organism evidence="2 3">
    <name type="scientific">Platysternon megacephalum</name>
    <name type="common">big-headed turtle</name>
    <dbReference type="NCBI Taxonomy" id="55544"/>
    <lineage>
        <taxon>Eukaryota</taxon>
        <taxon>Metazoa</taxon>
        <taxon>Chordata</taxon>
        <taxon>Craniata</taxon>
        <taxon>Vertebrata</taxon>
        <taxon>Euteleostomi</taxon>
        <taxon>Archelosauria</taxon>
        <taxon>Testudinata</taxon>
        <taxon>Testudines</taxon>
        <taxon>Cryptodira</taxon>
        <taxon>Durocryptodira</taxon>
        <taxon>Testudinoidea</taxon>
        <taxon>Platysternidae</taxon>
        <taxon>Platysternon</taxon>
    </lineage>
</organism>
<dbReference type="EMBL" id="QXTE01000203">
    <property type="protein sequence ID" value="TFK01984.1"/>
    <property type="molecule type" value="Genomic_DNA"/>
</dbReference>
<comment type="caution">
    <text evidence="2">The sequence shown here is derived from an EMBL/GenBank/DDBJ whole genome shotgun (WGS) entry which is preliminary data.</text>
</comment>
<protein>
    <submittedName>
        <fullName evidence="2">Multiple myeloma tumor-associated protein 2</fullName>
    </submittedName>
</protein>
<reference evidence="2 3" key="2">
    <citation type="submission" date="2019-04" db="EMBL/GenBank/DDBJ databases">
        <title>The genome sequence of big-headed turtle.</title>
        <authorList>
            <person name="Gong S."/>
        </authorList>
    </citation>
    <scope>NUCLEOTIDE SEQUENCE [LARGE SCALE GENOMIC DNA]</scope>
    <source>
        <strain evidence="2">DO16091913</strain>
        <tissue evidence="2">Muscle</tissue>
    </source>
</reference>
<gene>
    <name evidence="2" type="ORF">DR999_PMT15749</name>
</gene>
<evidence type="ECO:0000313" key="3">
    <source>
        <dbReference type="Proteomes" id="UP000297703"/>
    </source>
</evidence>
<keyword evidence="3" id="KW-1185">Reference proteome</keyword>
<evidence type="ECO:0000313" key="2">
    <source>
        <dbReference type="EMBL" id="TFK01984.1"/>
    </source>
</evidence>
<feature type="region of interest" description="Disordered" evidence="1">
    <location>
        <begin position="1"/>
        <end position="36"/>
    </location>
</feature>
<dbReference type="Proteomes" id="UP000297703">
    <property type="component" value="Unassembled WGS sequence"/>
</dbReference>
<sequence length="121" mass="11829">MARPPVQTGPSQLPACVLSQPQSAAPGPALTGQAEAGSRAGAVGTAQSLLSPGQDPICLKGLCVLPAVAGEGLAWLGPSARGSFQPFSPTHTLQPVEPEITALTGAAAGGDPRPCTSPSPA</sequence>
<dbReference type="AlphaFoldDB" id="A0A4D9E4E8"/>
<proteinExistence type="predicted"/>
<name>A0A4D9E4E8_9SAUR</name>
<reference evidence="2 3" key="1">
    <citation type="submission" date="2019-04" db="EMBL/GenBank/DDBJ databases">
        <title>Draft genome of the big-headed turtle Platysternon megacephalum.</title>
        <authorList>
            <person name="Gong S."/>
        </authorList>
    </citation>
    <scope>NUCLEOTIDE SEQUENCE [LARGE SCALE GENOMIC DNA]</scope>
    <source>
        <strain evidence="2">DO16091913</strain>
        <tissue evidence="2">Muscle</tissue>
    </source>
</reference>